<proteinExistence type="predicted"/>
<keyword evidence="3" id="KW-0057">Aromatic amino acid biosynthesis</keyword>
<dbReference type="CDD" id="cd01065">
    <property type="entry name" value="NAD_bind_Shikimate_DH"/>
    <property type="match status" value="1"/>
</dbReference>
<organism evidence="5 6">
    <name type="scientific">Aquamicrobium segne</name>
    <dbReference type="NCBI Taxonomy" id="469547"/>
    <lineage>
        <taxon>Bacteria</taxon>
        <taxon>Pseudomonadati</taxon>
        <taxon>Pseudomonadota</taxon>
        <taxon>Alphaproteobacteria</taxon>
        <taxon>Hyphomicrobiales</taxon>
        <taxon>Phyllobacteriaceae</taxon>
        <taxon>Aquamicrobium</taxon>
    </lineage>
</organism>
<dbReference type="InterPro" id="IPR046346">
    <property type="entry name" value="Aminoacid_DH-like_N_sf"/>
</dbReference>
<evidence type="ECO:0000259" key="4">
    <source>
        <dbReference type="Pfam" id="PF08501"/>
    </source>
</evidence>
<dbReference type="Pfam" id="PF08501">
    <property type="entry name" value="Shikimate_dh_N"/>
    <property type="match status" value="1"/>
</dbReference>
<protein>
    <submittedName>
        <fullName evidence="5">Shikimate dehydrogenase family protein</fullName>
    </submittedName>
</protein>
<keyword evidence="3" id="KW-0028">Amino-acid biosynthesis</keyword>
<dbReference type="Gene3D" id="3.40.50.10860">
    <property type="entry name" value="Leucine Dehydrogenase, chain A, domain 1"/>
    <property type="match status" value="1"/>
</dbReference>
<evidence type="ECO:0000256" key="3">
    <source>
        <dbReference type="ARBA" id="ARBA00023141"/>
    </source>
</evidence>
<sequence length="271" mass="29003">MMRGTGKADIFVMLAYPVGHAKSPGIFNEIFEQRGLDSLMVPLSCRPQDFEVFWAGLTAAENVRGVIISVPYKTLVFDKCAAAHDRAARVKSANSVRRQADGSWYADNFDGVGFIDGLKAGGHMIEGRRILQVGAGGAGASLAYCLAEAGAREIRLCDVDEARAGELARLVNAAFPACAIAVGPANPQGMDMAINATPMGLKPDDPLPLDVSRLTPAMTVVDIIMEPVETPLLKAAKAIGCPVQPGRPMMDFQVQAMAEFFDIDRKERNHG</sequence>
<evidence type="ECO:0000256" key="2">
    <source>
        <dbReference type="ARBA" id="ARBA00023002"/>
    </source>
</evidence>
<comment type="pathway">
    <text evidence="1">Metabolic intermediate biosynthesis; chorismate biosynthesis; chorismate from D-erythrose 4-phosphate and phosphoenolpyruvate: step 4/7.</text>
</comment>
<evidence type="ECO:0000313" key="6">
    <source>
        <dbReference type="Proteomes" id="UP001596016"/>
    </source>
</evidence>
<dbReference type="PANTHER" id="PTHR21089:SF1">
    <property type="entry name" value="BIFUNCTIONAL 3-DEHYDROQUINATE DEHYDRATASE_SHIKIMATE DEHYDROGENASE, CHLOROPLASTIC"/>
    <property type="match status" value="1"/>
</dbReference>
<feature type="domain" description="Shikimate dehydrogenase substrate binding N-terminal" evidence="4">
    <location>
        <begin position="14"/>
        <end position="96"/>
    </location>
</feature>
<dbReference type="InterPro" id="IPR013708">
    <property type="entry name" value="Shikimate_DH-bd_N"/>
</dbReference>
<dbReference type="Proteomes" id="UP001596016">
    <property type="component" value="Unassembled WGS sequence"/>
</dbReference>
<gene>
    <name evidence="5" type="ORF">ACFPLB_11995</name>
</gene>
<dbReference type="RefSeq" id="WP_378229901.1">
    <property type="nucleotide sequence ID" value="NZ_JBHSLL010000039.1"/>
</dbReference>
<dbReference type="EMBL" id="JBHSLL010000039">
    <property type="protein sequence ID" value="MFC5386682.1"/>
    <property type="molecule type" value="Genomic_DNA"/>
</dbReference>
<evidence type="ECO:0000313" key="5">
    <source>
        <dbReference type="EMBL" id="MFC5386682.1"/>
    </source>
</evidence>
<evidence type="ECO:0000256" key="1">
    <source>
        <dbReference type="ARBA" id="ARBA00004871"/>
    </source>
</evidence>
<dbReference type="InterPro" id="IPR022893">
    <property type="entry name" value="Shikimate_DH_fam"/>
</dbReference>
<dbReference type="SUPFAM" id="SSF53223">
    <property type="entry name" value="Aminoacid dehydrogenase-like, N-terminal domain"/>
    <property type="match status" value="1"/>
</dbReference>
<accession>A0ABW0H0J9</accession>
<dbReference type="InterPro" id="IPR036291">
    <property type="entry name" value="NAD(P)-bd_dom_sf"/>
</dbReference>
<keyword evidence="6" id="KW-1185">Reference proteome</keyword>
<dbReference type="SUPFAM" id="SSF51735">
    <property type="entry name" value="NAD(P)-binding Rossmann-fold domains"/>
    <property type="match status" value="1"/>
</dbReference>
<dbReference type="Gene3D" id="3.40.50.720">
    <property type="entry name" value="NAD(P)-binding Rossmann-like Domain"/>
    <property type="match status" value="1"/>
</dbReference>
<name>A0ABW0H0J9_9HYPH</name>
<dbReference type="PANTHER" id="PTHR21089">
    <property type="entry name" value="SHIKIMATE DEHYDROGENASE"/>
    <property type="match status" value="1"/>
</dbReference>
<comment type="caution">
    <text evidence="5">The sequence shown here is derived from an EMBL/GenBank/DDBJ whole genome shotgun (WGS) entry which is preliminary data.</text>
</comment>
<reference evidence="6" key="1">
    <citation type="journal article" date="2019" name="Int. J. Syst. Evol. Microbiol.">
        <title>The Global Catalogue of Microorganisms (GCM) 10K type strain sequencing project: providing services to taxonomists for standard genome sequencing and annotation.</title>
        <authorList>
            <consortium name="The Broad Institute Genomics Platform"/>
            <consortium name="The Broad Institute Genome Sequencing Center for Infectious Disease"/>
            <person name="Wu L."/>
            <person name="Ma J."/>
        </authorList>
    </citation>
    <scope>NUCLEOTIDE SEQUENCE [LARGE SCALE GENOMIC DNA]</scope>
    <source>
        <strain evidence="6">CGMCC 4.1415</strain>
    </source>
</reference>
<keyword evidence="2" id="KW-0560">Oxidoreductase</keyword>